<dbReference type="AlphaFoldDB" id="A0AA38UFB0"/>
<organism evidence="10 11">
    <name type="scientific">Lentinula raphanica</name>
    <dbReference type="NCBI Taxonomy" id="153919"/>
    <lineage>
        <taxon>Eukaryota</taxon>
        <taxon>Fungi</taxon>
        <taxon>Dikarya</taxon>
        <taxon>Basidiomycota</taxon>
        <taxon>Agaricomycotina</taxon>
        <taxon>Agaricomycetes</taxon>
        <taxon>Agaricomycetidae</taxon>
        <taxon>Agaricales</taxon>
        <taxon>Marasmiineae</taxon>
        <taxon>Omphalotaceae</taxon>
        <taxon>Lentinula</taxon>
    </lineage>
</organism>
<feature type="compositionally biased region" description="Basic residues" evidence="8">
    <location>
        <begin position="773"/>
        <end position="791"/>
    </location>
</feature>
<dbReference type="Proteomes" id="UP001163846">
    <property type="component" value="Unassembled WGS sequence"/>
</dbReference>
<evidence type="ECO:0000313" key="11">
    <source>
        <dbReference type="Proteomes" id="UP001163846"/>
    </source>
</evidence>
<feature type="compositionally biased region" description="Basic and acidic residues" evidence="8">
    <location>
        <begin position="967"/>
        <end position="989"/>
    </location>
</feature>
<feature type="compositionally biased region" description="Polar residues" evidence="8">
    <location>
        <begin position="143"/>
        <end position="172"/>
    </location>
</feature>
<feature type="compositionally biased region" description="Low complexity" evidence="8">
    <location>
        <begin position="867"/>
        <end position="876"/>
    </location>
</feature>
<feature type="compositionally biased region" description="Basic residues" evidence="8">
    <location>
        <begin position="356"/>
        <end position="366"/>
    </location>
</feature>
<keyword evidence="11" id="KW-1185">Reference proteome</keyword>
<accession>A0AA38UFB0</accession>
<keyword evidence="6" id="KW-0963">Cytoplasm</keyword>
<dbReference type="InterPro" id="IPR028094">
    <property type="entry name" value="RTC4_C"/>
</dbReference>
<name>A0AA38UFB0_9AGAR</name>
<comment type="similarity">
    <text evidence="4">Belongs to the RTC4 family.</text>
</comment>
<evidence type="ECO:0000256" key="4">
    <source>
        <dbReference type="ARBA" id="ARBA00009461"/>
    </source>
</evidence>
<evidence type="ECO:0000256" key="2">
    <source>
        <dbReference type="ARBA" id="ARBA00004123"/>
    </source>
</evidence>
<dbReference type="Pfam" id="PF14474">
    <property type="entry name" value="RTC4"/>
    <property type="match status" value="1"/>
</dbReference>
<feature type="compositionally biased region" description="Basic and acidic residues" evidence="8">
    <location>
        <begin position="201"/>
        <end position="235"/>
    </location>
</feature>
<feature type="region of interest" description="Disordered" evidence="8">
    <location>
        <begin position="686"/>
        <end position="736"/>
    </location>
</feature>
<evidence type="ECO:0000256" key="1">
    <source>
        <dbReference type="ARBA" id="ARBA00002738"/>
    </source>
</evidence>
<dbReference type="SMART" id="SM01312">
    <property type="entry name" value="RTC4"/>
    <property type="match status" value="1"/>
</dbReference>
<dbReference type="GO" id="GO:0005737">
    <property type="term" value="C:cytoplasm"/>
    <property type="evidence" value="ECO:0007669"/>
    <property type="project" value="UniProtKB-SubCell"/>
</dbReference>
<feature type="compositionally biased region" description="Basic residues" evidence="8">
    <location>
        <begin position="128"/>
        <end position="137"/>
    </location>
</feature>
<dbReference type="PANTHER" id="PTHR41391:SF1">
    <property type="entry name" value="RESTRICTION OF TELOMERE CAPPING PROTEIN 4"/>
    <property type="match status" value="1"/>
</dbReference>
<feature type="compositionally biased region" description="Basic and acidic residues" evidence="8">
    <location>
        <begin position="1012"/>
        <end position="1022"/>
    </location>
</feature>
<evidence type="ECO:0000313" key="10">
    <source>
        <dbReference type="EMBL" id="KAJ3839429.1"/>
    </source>
</evidence>
<evidence type="ECO:0000256" key="6">
    <source>
        <dbReference type="ARBA" id="ARBA00022490"/>
    </source>
</evidence>
<evidence type="ECO:0000256" key="8">
    <source>
        <dbReference type="SAM" id="MobiDB-lite"/>
    </source>
</evidence>
<reference evidence="10" key="1">
    <citation type="submission" date="2022-08" db="EMBL/GenBank/DDBJ databases">
        <authorList>
            <consortium name="DOE Joint Genome Institute"/>
            <person name="Min B."/>
            <person name="Riley R."/>
            <person name="Sierra-Patev S."/>
            <person name="Naranjo-Ortiz M."/>
            <person name="Looney B."/>
            <person name="Konkel Z."/>
            <person name="Slot J.C."/>
            <person name="Sakamoto Y."/>
            <person name="Steenwyk J.L."/>
            <person name="Rokas A."/>
            <person name="Carro J."/>
            <person name="Camarero S."/>
            <person name="Ferreira P."/>
            <person name="Molpeceres G."/>
            <person name="Ruiz-Duenas F.J."/>
            <person name="Serrano A."/>
            <person name="Henrissat B."/>
            <person name="Drula E."/>
            <person name="Hughes K.W."/>
            <person name="Mata J.L."/>
            <person name="Ishikawa N.K."/>
            <person name="Vargas-Isla R."/>
            <person name="Ushijima S."/>
            <person name="Smith C.A."/>
            <person name="Ahrendt S."/>
            <person name="Andreopoulos W."/>
            <person name="He G."/>
            <person name="Labutti K."/>
            <person name="Lipzen A."/>
            <person name="Ng V."/>
            <person name="Sandor L."/>
            <person name="Barry K."/>
            <person name="Martinez A.T."/>
            <person name="Xiao Y."/>
            <person name="Gibbons J.G."/>
            <person name="Terashima K."/>
            <person name="Hibbett D.S."/>
            <person name="Grigoriev I.V."/>
        </authorList>
    </citation>
    <scope>NUCLEOTIDE SEQUENCE</scope>
    <source>
        <strain evidence="10">TFB9207</strain>
    </source>
</reference>
<dbReference type="EMBL" id="MU806128">
    <property type="protein sequence ID" value="KAJ3839429.1"/>
    <property type="molecule type" value="Genomic_DNA"/>
</dbReference>
<sequence length="1046" mass="115848">MEKLMAESSHRGTTIESDSALRITRPSNTRIRTGQLAQDFGSSGFASRSSQNSNEPSTGRWNDKGRAKRGFISNQRKTPIDISDSDEDELDVLSRASSECELDKELSKPFPSSQIFSLDPEHQAAKSKTLKSLRFKKTRSENDNAIPSTSRMPNSSVLEPKSPNLSNANRLPSLTKPLSKASSESRKSPRKAPRQTSVEIVSERRVPRSTRRDRPVDEGRKASGSNRESEGKQMETEVTVLSKKGRPKPKPLPVKSSSRDVSDNVLLRPPVGKLKPVARFPVQASPANTPKKDPKPHSVEPRTFPVAAASPETVETHPSFSNTKVADFPLSLNDSPPGKAHALESSQEGSGIDGKHRLKSKSRVRKVVAVSNVAPFPVECSQSASKPRKAVGKRPSNASPQDDASPLKRQRLNDDDVQSSSPPSIHESDDSDDDDYFYRPNVDANTLCPYCDEPLPPSPTPHLKNLLVTTAKKSVRAPRPTNPMGRKAAVTLFIIVCQRHRFESKILPEAETKGWPKSIEWDQIHNRVMRMRAHLEALMENLWVESLTGDSLVDGDDDLSGVSSQRSRARDQCFFWKEIMEEIKEKGTRATANVKSQFANFQNAQPGYYGELGSVLIHQSLYDLFPPETTHPDLVAPLSPKEFINRVLLPEVALRLIMEDKSLSGPSGAREALEILRDSTSYGVMMFPEDTGERGKAVSAKDDPKGKGKRKGKEKERNQPAFDSNDESFTQMNVADRMVREKARRRRLELEKEQEDLMLHEQEQTMEHGARERKSKRKKLPKLKPRPKPRAIQKNASTSSLAYMDVASEPEDTTGFSDSGLDMNESDLDDVPLDAFANDGFSSSKDDDYLSPSNSASGFSLPPPSSFKPSSAGSMSISDDDAMVTTTVAENPGSNATTQKRRKQPIGPARTRSPSIEISSRDSEPRSRTRQSTFDPDDTPRASKPKPSLFSSTHAIPMSSRGNKQGSADHEGNRQDGFYRDLDAHHWNNDPDIAPLAFSRSRSKAKAVSSNAEKDKNRREKSTNFAHSTVKRTDSMSSDPSWLLSD</sequence>
<feature type="compositionally biased region" description="Basic and acidic residues" evidence="8">
    <location>
        <begin position="691"/>
        <end position="706"/>
    </location>
</feature>
<feature type="compositionally biased region" description="Polar residues" evidence="8">
    <location>
        <begin position="949"/>
        <end position="966"/>
    </location>
</feature>
<evidence type="ECO:0000259" key="9">
    <source>
        <dbReference type="SMART" id="SM01312"/>
    </source>
</evidence>
<comment type="function">
    <text evidence="1">May be involved in a process influencing telomere capping.</text>
</comment>
<feature type="domain" description="Restriction of telomere capping protein 4 C-terminal" evidence="9">
    <location>
        <begin position="557"/>
        <end position="689"/>
    </location>
</feature>
<feature type="region of interest" description="Disordered" evidence="8">
    <location>
        <begin position="1"/>
        <end position="438"/>
    </location>
</feature>
<feature type="compositionally biased region" description="Basic and acidic residues" evidence="8">
    <location>
        <begin position="1"/>
        <end position="10"/>
    </location>
</feature>
<proteinExistence type="inferred from homology"/>
<keyword evidence="7" id="KW-0539">Nucleus</keyword>
<feature type="compositionally biased region" description="Basic and acidic residues" evidence="8">
    <location>
        <begin position="755"/>
        <end position="772"/>
    </location>
</feature>
<gene>
    <name evidence="10" type="ORF">F5878DRAFT_616476</name>
</gene>
<feature type="compositionally biased region" description="Basic and acidic residues" evidence="8">
    <location>
        <begin position="290"/>
        <end position="300"/>
    </location>
</feature>
<dbReference type="GO" id="GO:0005634">
    <property type="term" value="C:nucleus"/>
    <property type="evidence" value="ECO:0007669"/>
    <property type="project" value="UniProtKB-SubCell"/>
</dbReference>
<feature type="compositionally biased region" description="Polar residues" evidence="8">
    <location>
        <begin position="25"/>
        <end position="60"/>
    </location>
</feature>
<evidence type="ECO:0000256" key="5">
    <source>
        <dbReference type="ARBA" id="ARBA00015162"/>
    </source>
</evidence>
<feature type="region of interest" description="Disordered" evidence="8">
    <location>
        <begin position="755"/>
        <end position="1046"/>
    </location>
</feature>
<evidence type="ECO:0000256" key="3">
    <source>
        <dbReference type="ARBA" id="ARBA00004496"/>
    </source>
</evidence>
<feature type="compositionally biased region" description="Polar residues" evidence="8">
    <location>
        <begin position="884"/>
        <end position="898"/>
    </location>
</feature>
<evidence type="ECO:0000256" key="7">
    <source>
        <dbReference type="ARBA" id="ARBA00023242"/>
    </source>
</evidence>
<comment type="caution">
    <text evidence="10">The sequence shown here is derived from an EMBL/GenBank/DDBJ whole genome shotgun (WGS) entry which is preliminary data.</text>
</comment>
<comment type="subcellular location">
    <subcellularLocation>
        <location evidence="3">Cytoplasm</location>
    </subcellularLocation>
    <subcellularLocation>
        <location evidence="2">Nucleus</location>
    </subcellularLocation>
</comment>
<dbReference type="InterPro" id="IPR039024">
    <property type="entry name" value="RTC4"/>
</dbReference>
<protein>
    <recommendedName>
        <fullName evidence="5">Restriction of telomere capping protein 4</fullName>
    </recommendedName>
</protein>
<dbReference type="PANTHER" id="PTHR41391">
    <property type="entry name" value="RESTRICTION OF TELOMERE CAPPING PROTEIN 4"/>
    <property type="match status" value="1"/>
</dbReference>